<reference evidence="8" key="1">
    <citation type="submission" date="2021-01" db="EMBL/GenBank/DDBJ databases">
        <title>Whole genome shotgun sequence of Actinoplanes ferrugineus NBRC 15555.</title>
        <authorList>
            <person name="Komaki H."/>
            <person name="Tamura T."/>
        </authorList>
    </citation>
    <scope>NUCLEOTIDE SEQUENCE</scope>
    <source>
        <strain evidence="8">NBRC 15555</strain>
    </source>
</reference>
<dbReference type="Pfam" id="PF02518">
    <property type="entry name" value="HATPase_c"/>
    <property type="match status" value="1"/>
</dbReference>
<dbReference type="GO" id="GO:0004673">
    <property type="term" value="F:protein histidine kinase activity"/>
    <property type="evidence" value="ECO:0007669"/>
    <property type="project" value="UniProtKB-EC"/>
</dbReference>
<keyword evidence="9" id="KW-1185">Reference proteome</keyword>
<sequence length="393" mass="41937">MSWWSWRRRRAEPIPPTVEEPTATAVAAAEVAHVGPIVSPDPWRPLAGEFALRLLTLTWEAVHHVGRAEEAERDPERQALLFRIDHTITRTRRLAENLRVLTGEPVEDPADRQAISLYDVARAAGSSAEHYERLSFGPIVDLAVAADAADDTIRVLTELIDNADRYSPPDQPVSVAAHLTGDGEVLVRVEDSGIGVPAERLESLNYLLSKHSQLRDADIQPSRVGLPVVAVLTRRHPGLQARLTPRSTGGTVAMLRIGADLVCEIPGTLPGQDQGPATGTGGSALPIPRQASSARFDPDRTAVLPIAIPMALGSRHTSATTDPGPTAGSPAAVEAPPLPRRTPGSIRVAEPQTPVTPPAAYRTTWHDDAEAFNAGVDAANRDTLTSSRKGPGA</sequence>
<evidence type="ECO:0000256" key="4">
    <source>
        <dbReference type="ARBA" id="ARBA00022679"/>
    </source>
</evidence>
<evidence type="ECO:0000256" key="6">
    <source>
        <dbReference type="SAM" id="MobiDB-lite"/>
    </source>
</evidence>
<keyword evidence="4" id="KW-0808">Transferase</keyword>
<feature type="domain" description="Histidine kinase/HSP90-like ATPase" evidence="7">
    <location>
        <begin position="147"/>
        <end position="261"/>
    </location>
</feature>
<dbReference type="SMART" id="SM00387">
    <property type="entry name" value="HATPase_c"/>
    <property type="match status" value="1"/>
</dbReference>
<accession>A0A919MK00</accession>
<dbReference type="PANTHER" id="PTHR45436:SF5">
    <property type="entry name" value="SENSOR HISTIDINE KINASE TRCS"/>
    <property type="match status" value="1"/>
</dbReference>
<dbReference type="RefSeq" id="WP_203817205.1">
    <property type="nucleotide sequence ID" value="NZ_BAAABP010000071.1"/>
</dbReference>
<evidence type="ECO:0000256" key="1">
    <source>
        <dbReference type="ARBA" id="ARBA00000085"/>
    </source>
</evidence>
<dbReference type="GO" id="GO:0005886">
    <property type="term" value="C:plasma membrane"/>
    <property type="evidence" value="ECO:0007669"/>
    <property type="project" value="TreeGrafter"/>
</dbReference>
<dbReference type="SUPFAM" id="SSF55874">
    <property type="entry name" value="ATPase domain of HSP90 chaperone/DNA topoisomerase II/histidine kinase"/>
    <property type="match status" value="1"/>
</dbReference>
<keyword evidence="3" id="KW-0597">Phosphoprotein</keyword>
<evidence type="ECO:0000259" key="7">
    <source>
        <dbReference type="SMART" id="SM00387"/>
    </source>
</evidence>
<dbReference type="EMBL" id="BOMM01000016">
    <property type="protein sequence ID" value="GIE10682.1"/>
    <property type="molecule type" value="Genomic_DNA"/>
</dbReference>
<dbReference type="Gene3D" id="3.30.565.10">
    <property type="entry name" value="Histidine kinase-like ATPase, C-terminal domain"/>
    <property type="match status" value="1"/>
</dbReference>
<evidence type="ECO:0000256" key="5">
    <source>
        <dbReference type="ARBA" id="ARBA00022777"/>
    </source>
</evidence>
<evidence type="ECO:0000313" key="9">
    <source>
        <dbReference type="Proteomes" id="UP000598174"/>
    </source>
</evidence>
<protein>
    <recommendedName>
        <fullName evidence="2">histidine kinase</fullName>
        <ecNumber evidence="2">2.7.13.3</ecNumber>
    </recommendedName>
</protein>
<feature type="compositionally biased region" description="Polar residues" evidence="6">
    <location>
        <begin position="382"/>
        <end position="393"/>
    </location>
</feature>
<dbReference type="Proteomes" id="UP000598174">
    <property type="component" value="Unassembled WGS sequence"/>
</dbReference>
<dbReference type="AlphaFoldDB" id="A0A919MK00"/>
<evidence type="ECO:0000256" key="3">
    <source>
        <dbReference type="ARBA" id="ARBA00022553"/>
    </source>
</evidence>
<feature type="region of interest" description="Disordered" evidence="6">
    <location>
        <begin position="267"/>
        <end position="299"/>
    </location>
</feature>
<dbReference type="PANTHER" id="PTHR45436">
    <property type="entry name" value="SENSOR HISTIDINE KINASE YKOH"/>
    <property type="match status" value="1"/>
</dbReference>
<name>A0A919MK00_9ACTN</name>
<feature type="region of interest" description="Disordered" evidence="6">
    <location>
        <begin position="315"/>
        <end position="393"/>
    </location>
</feature>
<dbReference type="InterPro" id="IPR050428">
    <property type="entry name" value="TCS_sensor_his_kinase"/>
</dbReference>
<comment type="catalytic activity">
    <reaction evidence="1">
        <text>ATP + protein L-histidine = ADP + protein N-phospho-L-histidine.</text>
        <dbReference type="EC" id="2.7.13.3"/>
    </reaction>
</comment>
<dbReference type="EC" id="2.7.13.3" evidence="2"/>
<evidence type="ECO:0000256" key="2">
    <source>
        <dbReference type="ARBA" id="ARBA00012438"/>
    </source>
</evidence>
<proteinExistence type="predicted"/>
<comment type="caution">
    <text evidence="8">The sequence shown here is derived from an EMBL/GenBank/DDBJ whole genome shotgun (WGS) entry which is preliminary data.</text>
</comment>
<dbReference type="GO" id="GO:0000160">
    <property type="term" value="P:phosphorelay signal transduction system"/>
    <property type="evidence" value="ECO:0007669"/>
    <property type="project" value="TreeGrafter"/>
</dbReference>
<organism evidence="8 9">
    <name type="scientific">Paractinoplanes ferrugineus</name>
    <dbReference type="NCBI Taxonomy" id="113564"/>
    <lineage>
        <taxon>Bacteria</taxon>
        <taxon>Bacillati</taxon>
        <taxon>Actinomycetota</taxon>
        <taxon>Actinomycetes</taxon>
        <taxon>Micromonosporales</taxon>
        <taxon>Micromonosporaceae</taxon>
        <taxon>Paractinoplanes</taxon>
    </lineage>
</organism>
<dbReference type="InterPro" id="IPR036890">
    <property type="entry name" value="HATPase_C_sf"/>
</dbReference>
<dbReference type="InterPro" id="IPR003594">
    <property type="entry name" value="HATPase_dom"/>
</dbReference>
<evidence type="ECO:0000313" key="8">
    <source>
        <dbReference type="EMBL" id="GIE10682.1"/>
    </source>
</evidence>
<keyword evidence="5 8" id="KW-0418">Kinase</keyword>
<gene>
    <name evidence="8" type="ORF">Afe05nite_25220</name>
</gene>